<keyword evidence="2" id="KW-0812">Transmembrane</keyword>
<feature type="region of interest" description="Disordered" evidence="1">
    <location>
        <begin position="68"/>
        <end position="107"/>
    </location>
</feature>
<dbReference type="AlphaFoldDB" id="A0A1Y1V0R0"/>
<feature type="transmembrane region" description="Helical" evidence="2">
    <location>
        <begin position="906"/>
        <end position="926"/>
    </location>
</feature>
<feature type="region of interest" description="Disordered" evidence="1">
    <location>
        <begin position="680"/>
        <end position="709"/>
    </location>
</feature>
<evidence type="ECO:0000256" key="1">
    <source>
        <dbReference type="SAM" id="MobiDB-lite"/>
    </source>
</evidence>
<accession>A0A1Y1V0R0</accession>
<feature type="transmembrane region" description="Helical" evidence="2">
    <location>
        <begin position="875"/>
        <end position="894"/>
    </location>
</feature>
<proteinExistence type="predicted"/>
<name>A0A1Y1V0R0_9FUNG</name>
<feature type="compositionally biased region" description="Low complexity" evidence="1">
    <location>
        <begin position="680"/>
        <end position="695"/>
    </location>
</feature>
<gene>
    <name evidence="3" type="ORF">BCR36DRAFT_125619</name>
</gene>
<feature type="compositionally biased region" description="Basic and acidic residues" evidence="1">
    <location>
        <begin position="698"/>
        <end position="709"/>
    </location>
</feature>
<evidence type="ECO:0000313" key="4">
    <source>
        <dbReference type="Proteomes" id="UP000193719"/>
    </source>
</evidence>
<evidence type="ECO:0000313" key="3">
    <source>
        <dbReference type="EMBL" id="ORX44726.1"/>
    </source>
</evidence>
<dbReference type="Proteomes" id="UP000193719">
    <property type="component" value="Unassembled WGS sequence"/>
</dbReference>
<evidence type="ECO:0000256" key="2">
    <source>
        <dbReference type="SAM" id="Phobius"/>
    </source>
</evidence>
<feature type="compositionally biased region" description="Low complexity" evidence="1">
    <location>
        <begin position="208"/>
        <end position="217"/>
    </location>
</feature>
<feature type="region of interest" description="Disordered" evidence="1">
    <location>
        <begin position="1"/>
        <end position="37"/>
    </location>
</feature>
<sequence length="979" mass="110923">MNRNNINNNNCNQDNDNNNNNENNNCNDNDNNDKNTLNVNNRLNKLLENSVVSSNDSVISIKIFNSSKNDSLDSKSNQNKSVIVTTPSKNKNKSNNKSITKTNSSLKKSTQKSYISKYIKEFSRLALKTPDILNNNEEDKNSFSESGIISSSYLSTSLTSNNNSILKNFDTSTNISYNLTEDINNLSEDVININSENNNTQSSKLDKNSNYSSKSNLSSLPYKRKLHHYTSNSFCQYDNSLSSSSHNIKNHSIYEPPISLRNLSSNGGSLRDDFAESYYSRHYQNHHYESNNNSTNSYSSVIPSSSVSIINSHNTTSNSNTNSNSGSNIRNKILPYSSPLSSSNSPIISSPILGNTNFSQNEIINLASKTNNNKNSKEISNNSSIATNLDTENHIQNQNNRIILSSINNISHLSDDENYTDSSGYFDFSNGNLSNICKTNDNKITPNLSSPGLLNVSNFQEDLIPQEEIEVNNDEKEEETLDAYALLSETSYSHDNSQEKEKKKIFMKDNKTLNCYLSKLSLKNKGKKYKQLYEEDEEKNINTPNDEAYSADKNKATVTMSMSKTFVKSTTLTSSDVINMNQNIIVGSLLQPKPVYDKCDFRGSNRKDIDEFDSKNTINISSNITNIISNKYSMNNKNNTSLNNTSLNSNKIQYPNITSFTFKSPNMNLSETLSPLTNISNTPSIGSSPIIPPSSKKLKFDENDQGKEDIDNINSNREMVEKNSTNMFKEKIKHYYFNRLSYITNTTITSQSNTSSNCPNNNNTNAINTTSKSNNHILGIGNKLDNKLNHRISYDENVNYGDLNGQSSLIKSLNKYIPSILKRQEKNKVINENIQNLEYNKNNTIGIYSSNINSDVYEKDWSKEMVKNGILTNRLISITLFIFSLFNIIPYIILNYCNITIYQWFVISYFYTSILSLLFCTLYKWGKLYILSYKHRSIIYLFFANVCISISLLDWLYNYKEIFSLSLIFLILESLTDIV</sequence>
<reference evidence="3 4" key="2">
    <citation type="submission" date="2016-08" db="EMBL/GenBank/DDBJ databases">
        <title>Pervasive Adenine N6-methylation of Active Genes in Fungi.</title>
        <authorList>
            <consortium name="DOE Joint Genome Institute"/>
            <person name="Mondo S.J."/>
            <person name="Dannebaum R.O."/>
            <person name="Kuo R.C."/>
            <person name="Labutti K."/>
            <person name="Haridas S."/>
            <person name="Kuo A."/>
            <person name="Salamov A."/>
            <person name="Ahrendt S.R."/>
            <person name="Lipzen A."/>
            <person name="Sullivan W."/>
            <person name="Andreopoulos W.B."/>
            <person name="Clum A."/>
            <person name="Lindquist E."/>
            <person name="Daum C."/>
            <person name="Ramamoorthy G.K."/>
            <person name="Gryganskyi A."/>
            <person name="Culley D."/>
            <person name="Magnuson J.K."/>
            <person name="James T.Y."/>
            <person name="O'Malley M.A."/>
            <person name="Stajich J.E."/>
            <person name="Spatafora J.W."/>
            <person name="Visel A."/>
            <person name="Grigoriev I.V."/>
        </authorList>
    </citation>
    <scope>NUCLEOTIDE SEQUENCE [LARGE SCALE GENOMIC DNA]</scope>
    <source>
        <strain evidence="4">finn</strain>
    </source>
</reference>
<organism evidence="3 4">
    <name type="scientific">Piromyces finnis</name>
    <dbReference type="NCBI Taxonomy" id="1754191"/>
    <lineage>
        <taxon>Eukaryota</taxon>
        <taxon>Fungi</taxon>
        <taxon>Fungi incertae sedis</taxon>
        <taxon>Chytridiomycota</taxon>
        <taxon>Chytridiomycota incertae sedis</taxon>
        <taxon>Neocallimastigomycetes</taxon>
        <taxon>Neocallimastigales</taxon>
        <taxon>Neocallimastigaceae</taxon>
        <taxon>Piromyces</taxon>
    </lineage>
</organism>
<feature type="transmembrane region" description="Helical" evidence="2">
    <location>
        <begin position="938"/>
        <end position="957"/>
    </location>
</feature>
<protein>
    <submittedName>
        <fullName evidence="3">Uncharacterized protein</fullName>
    </submittedName>
</protein>
<keyword evidence="2" id="KW-1133">Transmembrane helix</keyword>
<dbReference type="STRING" id="1754191.A0A1Y1V0R0"/>
<reference evidence="3 4" key="1">
    <citation type="submission" date="2016-08" db="EMBL/GenBank/DDBJ databases">
        <title>Genomes of anaerobic fungi encode conserved fungal cellulosomes for biomass hydrolysis.</title>
        <authorList>
            <consortium name="DOE Joint Genome Institute"/>
            <person name="Haitjema C.H."/>
            <person name="Gilmore S.P."/>
            <person name="Henske J.K."/>
            <person name="Solomon K.V."/>
            <person name="De Groot R."/>
            <person name="Kuo A."/>
            <person name="Mondo S.J."/>
            <person name="Salamov A.A."/>
            <person name="Labutti K."/>
            <person name="Zhao Z."/>
            <person name="Chiniquy J."/>
            <person name="Barry K."/>
            <person name="Brewer H.M."/>
            <person name="Purvine S.O."/>
            <person name="Wright A.T."/>
            <person name="Boxma B."/>
            <person name="Van Alen T."/>
            <person name="Hackstein J.H."/>
            <person name="Baker S.E."/>
            <person name="Grigoriev I.V."/>
            <person name="O'Malley M.A."/>
        </authorList>
    </citation>
    <scope>NUCLEOTIDE SEQUENCE [LARGE SCALE GENOMIC DNA]</scope>
    <source>
        <strain evidence="4">finn</strain>
    </source>
</reference>
<feature type="region of interest" description="Disordered" evidence="1">
    <location>
        <begin position="196"/>
        <end position="217"/>
    </location>
</feature>
<keyword evidence="2" id="KW-0472">Membrane</keyword>
<keyword evidence="4" id="KW-1185">Reference proteome</keyword>
<comment type="caution">
    <text evidence="3">The sequence shown here is derived from an EMBL/GenBank/DDBJ whole genome shotgun (WGS) entry which is preliminary data.</text>
</comment>
<dbReference type="EMBL" id="MCFH01000044">
    <property type="protein sequence ID" value="ORX44726.1"/>
    <property type="molecule type" value="Genomic_DNA"/>
</dbReference>